<sequence>MQVIILAAGLGRRLGELTSNNTKCMVKVNGIRLIDRLLEQLSQLSLQRIVLVIGYEGKKLRDYLGTSYGDIPLVYVENPIYDQTNNIYSLALAKKELAEDDTLLVESDMIFCVDIFKRMIEDNRPNLAAVAKFESWMDGTVVLLDKDENIVNFIPKSAFDFNDISRYYKTVNVYKFSKGFSKEKYIPFLEAYSKAMGNNEYYESVLRVLAMLDKTGLKGIPLKETEKWYEVDDIQDLDIAETLFAESGDKLPRYQQRYGGYWRFPHLLDFCYLVNPFFPPEKMKNELRANFDTLLTEYPSGMNVNALLMGKYFNIRQQYVCVGNGAAELIKSLMEHLKGNVGVIYPTFEEYPNRKETMNIVAYIPQNKDFSYTSEDIRHFFGNKDLEALLIINPDNPSGNLLSKDEVMVLLEWSRERGIRLIIDESFLDFARSGENISLLNNPMLADNPHLVVIKSISKSYGVPGLRLGMAATSDMELINKMRKDVSIWNINSFAEFYMQIYGKYEKDYQKACRDFIAEREHFFRTLQDIDFLRVIPSEANYFLCEVIGRFTSHDLTDILLKEHNILIKDCGTKKAFQGGNYVRIAVRGRADNERLVEAMKRL</sequence>
<comment type="similarity">
    <text evidence="3">Belongs to the class-I pyridoxal-phosphate-dependent aminotransferase family.</text>
</comment>
<dbReference type="SUPFAM" id="SSF53383">
    <property type="entry name" value="PLP-dependent transferases"/>
    <property type="match status" value="1"/>
</dbReference>
<dbReference type="Gene3D" id="3.90.1150.10">
    <property type="entry name" value="Aspartate Aminotransferase, domain 1"/>
    <property type="match status" value="1"/>
</dbReference>
<dbReference type="RefSeq" id="WP_117681708.1">
    <property type="nucleotide sequence ID" value="NZ_CP176641.1"/>
</dbReference>
<dbReference type="Gene3D" id="3.40.640.10">
    <property type="entry name" value="Type I PLP-dependent aspartate aminotransferase-like (Major domain)"/>
    <property type="match status" value="1"/>
</dbReference>
<evidence type="ECO:0000259" key="4">
    <source>
        <dbReference type="Pfam" id="PF00155"/>
    </source>
</evidence>
<evidence type="ECO:0000256" key="3">
    <source>
        <dbReference type="RuleBase" id="RU000481"/>
    </source>
</evidence>
<dbReference type="Proteomes" id="UP000487221">
    <property type="component" value="Unassembled WGS sequence"/>
</dbReference>
<dbReference type="GO" id="GO:0008483">
    <property type="term" value="F:transaminase activity"/>
    <property type="evidence" value="ECO:0007669"/>
    <property type="project" value="UniProtKB-KW"/>
</dbReference>
<protein>
    <recommendedName>
        <fullName evidence="3">Aminotransferase</fullName>
        <ecNumber evidence="3">2.6.1.-</ecNumber>
    </recommendedName>
</protein>
<evidence type="ECO:0000313" key="8">
    <source>
        <dbReference type="Proteomes" id="UP000260795"/>
    </source>
</evidence>
<evidence type="ECO:0000313" key="7">
    <source>
        <dbReference type="EMBL" id="RGL08184.1"/>
    </source>
</evidence>
<name>A0A3E4QPM9_BACUN</name>
<organism evidence="7 8">
    <name type="scientific">Bacteroides uniformis</name>
    <dbReference type="NCBI Taxonomy" id="820"/>
    <lineage>
        <taxon>Bacteria</taxon>
        <taxon>Pseudomonadati</taxon>
        <taxon>Bacteroidota</taxon>
        <taxon>Bacteroidia</taxon>
        <taxon>Bacteroidales</taxon>
        <taxon>Bacteroidaceae</taxon>
        <taxon>Bacteroides</taxon>
    </lineage>
</organism>
<dbReference type="PANTHER" id="PTHR42885">
    <property type="entry name" value="HISTIDINOL-PHOSPHATE AMINOTRANSFERASE-RELATED"/>
    <property type="match status" value="1"/>
</dbReference>
<accession>A0A3E4QPM9</accession>
<keyword evidence="3 7" id="KW-0032">Aminotransferase</keyword>
<comment type="cofactor">
    <cofactor evidence="1 3">
        <name>pyridoxal 5'-phosphate</name>
        <dbReference type="ChEBI" id="CHEBI:597326"/>
    </cofactor>
</comment>
<dbReference type="InterPro" id="IPR004839">
    <property type="entry name" value="Aminotransferase_I/II_large"/>
</dbReference>
<evidence type="ECO:0000313" key="9">
    <source>
        <dbReference type="Proteomes" id="UP000487221"/>
    </source>
</evidence>
<dbReference type="EMBL" id="QSRK01000047">
    <property type="protein sequence ID" value="RGL08184.1"/>
    <property type="molecule type" value="Genomic_DNA"/>
</dbReference>
<evidence type="ECO:0000256" key="1">
    <source>
        <dbReference type="ARBA" id="ARBA00001933"/>
    </source>
</evidence>
<feature type="domain" description="Aminotransferase class I/classII large" evidence="4">
    <location>
        <begin position="311"/>
        <end position="599"/>
    </location>
</feature>
<reference evidence="7 8" key="1">
    <citation type="submission" date="2018-08" db="EMBL/GenBank/DDBJ databases">
        <title>A genome reference for cultivated species of the human gut microbiota.</title>
        <authorList>
            <person name="Zou Y."/>
            <person name="Xue W."/>
            <person name="Luo G."/>
        </authorList>
    </citation>
    <scope>NUCLEOTIDE SEQUENCE [LARGE SCALE GENOMIC DNA]</scope>
    <source>
        <strain evidence="7 8">TF08-13</strain>
    </source>
</reference>
<dbReference type="CDD" id="cd00609">
    <property type="entry name" value="AAT_like"/>
    <property type="match status" value="1"/>
</dbReference>
<evidence type="ECO:0000313" key="6">
    <source>
        <dbReference type="EMBL" id="KAB4180648.1"/>
    </source>
</evidence>
<dbReference type="EC" id="2.6.1.-" evidence="3"/>
<dbReference type="InterPro" id="IPR029044">
    <property type="entry name" value="Nucleotide-diphossugar_trans"/>
</dbReference>
<dbReference type="Proteomes" id="UP000260795">
    <property type="component" value="Unassembled WGS sequence"/>
</dbReference>
<dbReference type="PROSITE" id="PS00105">
    <property type="entry name" value="AA_TRANSFER_CLASS_1"/>
    <property type="match status" value="1"/>
</dbReference>
<dbReference type="InterPro" id="IPR025877">
    <property type="entry name" value="MobA-like_NTP_Trfase"/>
</dbReference>
<dbReference type="SUPFAM" id="SSF53448">
    <property type="entry name" value="Nucleotide-diphospho-sugar transferases"/>
    <property type="match status" value="1"/>
</dbReference>
<gene>
    <name evidence="7" type="ORF">DXC80_19125</name>
    <name evidence="6" type="ORF">GAQ44_18860</name>
</gene>
<dbReference type="Pfam" id="PF12804">
    <property type="entry name" value="NTP_transf_3"/>
    <property type="match status" value="1"/>
</dbReference>
<dbReference type="InterPro" id="IPR004838">
    <property type="entry name" value="NHTrfase_class1_PyrdxlP-BS"/>
</dbReference>
<proteinExistence type="inferred from homology"/>
<dbReference type="CDD" id="cd02523">
    <property type="entry name" value="PC_cytidylyltransferase"/>
    <property type="match status" value="1"/>
</dbReference>
<dbReference type="InterPro" id="IPR015424">
    <property type="entry name" value="PyrdxlP-dep_Trfase"/>
</dbReference>
<reference evidence="6 9" key="2">
    <citation type="journal article" date="2019" name="Nat. Med.">
        <title>A library of human gut bacterial isolates paired with longitudinal multiomics data enables mechanistic microbiome research.</title>
        <authorList>
            <person name="Poyet M."/>
            <person name="Groussin M."/>
            <person name="Gibbons S.M."/>
            <person name="Avila-Pacheco J."/>
            <person name="Jiang X."/>
            <person name="Kearney S.M."/>
            <person name="Perrotta A.R."/>
            <person name="Berdy B."/>
            <person name="Zhao S."/>
            <person name="Lieberman T.D."/>
            <person name="Swanson P.K."/>
            <person name="Smith M."/>
            <person name="Roesemann S."/>
            <person name="Alexander J.E."/>
            <person name="Rich S.A."/>
            <person name="Livny J."/>
            <person name="Vlamakis H."/>
            <person name="Clish C."/>
            <person name="Bullock K."/>
            <person name="Deik A."/>
            <person name="Scott J."/>
            <person name="Pierce K.A."/>
            <person name="Xavier R.J."/>
            <person name="Alm E.J."/>
        </authorList>
    </citation>
    <scope>NUCLEOTIDE SEQUENCE [LARGE SCALE GENOMIC DNA]</scope>
    <source>
        <strain evidence="6 9">BIOML-A19</strain>
    </source>
</reference>
<dbReference type="Gene3D" id="3.90.550.10">
    <property type="entry name" value="Spore Coat Polysaccharide Biosynthesis Protein SpsA, Chain A"/>
    <property type="match status" value="1"/>
</dbReference>
<dbReference type="InterPro" id="IPR015421">
    <property type="entry name" value="PyrdxlP-dep_Trfase_major"/>
</dbReference>
<dbReference type="InterPro" id="IPR015422">
    <property type="entry name" value="PyrdxlP-dep_Trfase_small"/>
</dbReference>
<dbReference type="EMBL" id="WCTY01000040">
    <property type="protein sequence ID" value="KAB4180648.1"/>
    <property type="molecule type" value="Genomic_DNA"/>
</dbReference>
<dbReference type="GO" id="GO:0016779">
    <property type="term" value="F:nucleotidyltransferase activity"/>
    <property type="evidence" value="ECO:0007669"/>
    <property type="project" value="UniProtKB-ARBA"/>
</dbReference>
<keyword evidence="2" id="KW-0663">Pyridoxal phosphate</keyword>
<dbReference type="AlphaFoldDB" id="A0A3E4QPM9"/>
<dbReference type="Pfam" id="PF00155">
    <property type="entry name" value="Aminotran_1_2"/>
    <property type="match status" value="1"/>
</dbReference>
<comment type="caution">
    <text evidence="7">The sequence shown here is derived from an EMBL/GenBank/DDBJ whole genome shotgun (WGS) entry which is preliminary data.</text>
</comment>
<evidence type="ECO:0000259" key="5">
    <source>
        <dbReference type="Pfam" id="PF12804"/>
    </source>
</evidence>
<feature type="domain" description="MobA-like NTP transferase" evidence="5">
    <location>
        <begin position="3"/>
        <end position="133"/>
    </location>
</feature>
<evidence type="ECO:0000256" key="2">
    <source>
        <dbReference type="ARBA" id="ARBA00022898"/>
    </source>
</evidence>
<dbReference type="GO" id="GO:0030170">
    <property type="term" value="F:pyridoxal phosphate binding"/>
    <property type="evidence" value="ECO:0007669"/>
    <property type="project" value="InterPro"/>
</dbReference>
<dbReference type="PANTHER" id="PTHR42885:SF1">
    <property type="entry name" value="THREONINE-PHOSPHATE DECARBOXYLASE"/>
    <property type="match status" value="1"/>
</dbReference>
<keyword evidence="3 7" id="KW-0808">Transferase</keyword>